<dbReference type="Pfam" id="PF20210">
    <property type="entry name" value="Laa1_Sip1_HTR5"/>
    <property type="match status" value="1"/>
</dbReference>
<feature type="region of interest" description="Disordered" evidence="2">
    <location>
        <begin position="2239"/>
        <end position="2261"/>
    </location>
</feature>
<feature type="compositionally biased region" description="Low complexity" evidence="2">
    <location>
        <begin position="2314"/>
        <end position="2325"/>
    </location>
</feature>
<dbReference type="Proteomes" id="UP001497525">
    <property type="component" value="Unassembled WGS sequence"/>
</dbReference>
<feature type="region of interest" description="Disordered" evidence="2">
    <location>
        <begin position="2145"/>
        <end position="2164"/>
    </location>
</feature>
<dbReference type="InterPro" id="IPR046837">
    <property type="entry name" value="Laa1/Sip1/HEATR5-like_HEAT"/>
</dbReference>
<feature type="compositionally biased region" description="Basic and acidic residues" evidence="2">
    <location>
        <begin position="1375"/>
        <end position="1385"/>
    </location>
</feature>
<comment type="caution">
    <text evidence="3">The sequence shown here is derived from an EMBL/GenBank/DDBJ whole genome shotgun (WGS) entry which is preliminary data.</text>
</comment>
<reference evidence="3" key="1">
    <citation type="submission" date="2024-06" db="EMBL/GenBank/DDBJ databases">
        <authorList>
            <person name="Liu X."/>
            <person name="Lenzi L."/>
            <person name="Haldenby T S."/>
            <person name="Uol C."/>
        </authorList>
    </citation>
    <scope>NUCLEOTIDE SEQUENCE</scope>
</reference>
<feature type="region of interest" description="Disordered" evidence="2">
    <location>
        <begin position="411"/>
        <end position="484"/>
    </location>
</feature>
<organism evidence="3 4">
    <name type="scientific">Calicophoron daubneyi</name>
    <name type="common">Rumen fluke</name>
    <name type="synonym">Paramphistomum daubneyi</name>
    <dbReference type="NCBI Taxonomy" id="300641"/>
    <lineage>
        <taxon>Eukaryota</taxon>
        <taxon>Metazoa</taxon>
        <taxon>Spiralia</taxon>
        <taxon>Lophotrochozoa</taxon>
        <taxon>Platyhelminthes</taxon>
        <taxon>Trematoda</taxon>
        <taxon>Digenea</taxon>
        <taxon>Plagiorchiida</taxon>
        <taxon>Pronocephalata</taxon>
        <taxon>Paramphistomoidea</taxon>
        <taxon>Paramphistomidae</taxon>
        <taxon>Calicophoron</taxon>
    </lineage>
</organism>
<accession>A0AAV2U0V0</accession>
<dbReference type="EMBL" id="CAXLJL010001033">
    <property type="protein sequence ID" value="CAL5142385.1"/>
    <property type="molecule type" value="Genomic_DNA"/>
</dbReference>
<comment type="similarity">
    <text evidence="1">Belongs to the HEATR5 family.</text>
</comment>
<gene>
    <name evidence="3" type="ORF">CDAUBV1_LOCUS17613</name>
</gene>
<dbReference type="GO" id="GO:0005794">
    <property type="term" value="C:Golgi apparatus"/>
    <property type="evidence" value="ECO:0007669"/>
    <property type="project" value="TreeGrafter"/>
</dbReference>
<dbReference type="InterPro" id="IPR011989">
    <property type="entry name" value="ARM-like"/>
</dbReference>
<dbReference type="InterPro" id="IPR040108">
    <property type="entry name" value="Laa1/Sip1/HEATR5"/>
</dbReference>
<dbReference type="InterPro" id="IPR016024">
    <property type="entry name" value="ARM-type_fold"/>
</dbReference>
<dbReference type="GO" id="GO:0005829">
    <property type="term" value="C:cytosol"/>
    <property type="evidence" value="ECO:0007669"/>
    <property type="project" value="GOC"/>
</dbReference>
<sequence length="2689" mass="293151">MADALLLDEAVYDRLAEVKKPTFIFDWLRMLDASLPNASKQVVRECQEDLVQQLLTQLARAPGPPTQKLIGRCLAKLFLVGDTLLLYTAINTCNSMLKSRDDGISTINGRLAAMNCLGTIYTYLGRMIGRSFEDSVAVMIKLVKQSESPARCEIMHTLHSLLVGVGAAASVCYKDIYKAAKMCMTDRVLSVRAAAAKCLDALVEDYGPMHTTELEPTVSLCLRCMDGSNYAVRLEAAKLLGHVLARSQKNSQSASSTISNLSGSGNGPSLVANASSKPRVITLQDALSLLASGFIRGPGGFLKGTSAGDMIKGNNSVNREVRIGVTYSYIEFITSMGPQWLELNLSTIIVHCTNLLANARATSTHAEAVYARHCVCYILGTVYRSLLSEPVQLAAARELTALLRQRLRSLSASAQPSEDGGGENSTKADSGADVDSRNSGLEFVDTDEPSSEPSAAASDPEPTKSNDSEQTVGGRLNFRRGSNRAQRQRQQQHVIICVLDQLTQLLRWLDSTSAPLLDPPVQLPDLLFTALAHSAAPVRLAAANCLRQLTMVLPTQRTILLDRCISCLQQAQRSHSEAILGYSDAIAGILAGASLSTLGIPASRAKQVFTLADELLRAANQNSRLTLPRTQAGWTLLAACMTLGPDLVKSNLPRMLLFWRNAFPRSIRELEAEKQRGDAFTWQVMLEARAGALCSMQSFLEYCSPALITEESIRRLLPPIECALNMLAHLLDIVRIYGNHLKATSSLIRHRLYQILLLLPHSAYTIFFHRIRQSGLLQQQGSYSILLRELVAEFTLTDNVANTTTSLLRCLCRSEDSVTLGSWIPDTDHKILEEQLQPTGGCSPGALEHDPAYLFLRCGLAGSTVVDYCGVDNNSAEADTLSPSSSASFYESSAFPFRSSGITGGNNPCSTSNFCGLQIGGPPPVSVAVIDSSVELFGRIFPCVPVRHRVQMMEHFAECIRLTKSTRQEAVQINVFAALLCAMRRLAETKSTFGDEPELRKSTANLIFAAFTSSSVLLRCTAGECLGRLAQVVGESGFLAELAQQIFDRLRSVRNPIARAGHCLAVGCLHRYVGGLASGQHLSTSVGVLLAIAQDSSVPEVQVWALHALALVADSGGPMFREYVEPSLNLVLQLLLRSPSTMNEIQRSLGRLLCALITTLGPELQGTGPPVAAVRHSCLVCCLIMQDSSDALLQAEAVSCLQRLHMFAPEHARLTGLMAELQVYMSSPHLLLRRAALAYLRQLSQKDADDLYELSDLADESISQMNSLLSSPTKERKEELKQISLDVQLFSRLDVETDPQTKRDIEETILSMLQTSARLRLSRWLGTLKDVLQVTSTEKSSKTINNNRGESASVLENKISPNTKKDEIVPTSFSDAKEDETRAKDDADEEDASVDVALGGHDSGIDNSSKAFKVTPRWYTRVFAVGCVRILISACVRLAHAAAIVPHSTLVPINRSLSADSIHSDLPNGLVDPNAVAHFNLELARRLRQAAGAASSSGDWLILHLSDLIKIAFMSATSESDHLRISGLKLMRDVIQQFAAVPDPDCADHIILEQYQAQVSAALRPAFTISVIPSDKPDGFNVSPTSKLTQALHPSPNLTAAACQVASTWIGSGVARDPQDLQRVHDLLRQAFDNLKLGSISMPSAIASSSPARRTSNLSSPDGQIFCEDAITMEKLAVLRAWADVYIVAMHHAYYVDQMRQIISRSSSDTLRDGQEDQESGDDESKKMSEEWLSDGCTLEAVNFAPDVDEPYHLTRNGDNCKYHRRTYELLSNLVRPVLPALAKAWPLALQDYALLNLPEELANQRPSSGGAFFASDANINRVRMYYAQHWHTLVYAVSIWLQNEAFRSAQSADPAHALLHEKYFNLVLGMCVEALCDGNSKQSVPVLNICLRSLCRLLCRPIPRGLLMKPATDTPLELLHVLYRLILTRESIECHLLCLKTLSYILSAAEERLVKQREVWLSKDSPGEQPRVMLTTETAGPVNKLSEVNMNSSLMLQTTSLIDAEMYELGEGGTLAAYPSKTEEQTNGSGPGMADSALSLGLQPGKSIVFACLEIITCVLARYRPEIVNAMRVTEYTSNGSQLNGQISSDRGNAIPETRFANSSDAPCVLAMAVDCLRLIPDLCAPRVLLSSLQLASLSRSERSSSNGATIFPPDTSTNGTPTRTIQNQGDNLLRILLDLAVHIAQAVLLHPAELSATYLQTDVYTSHQAEPNDLPDIQSWMLSQSGADVGEGEAVISSTTSSSRFTSAARRQRREQGDQRECIDRLVHWTWQQSQLADSIVKLVAKLASHHYPTLIVSHSPVRKRNAVATKSASSSEPDSSSSGKPFNGPSVETDDDKNVSECVEKTTNNNGPLAVRQPTVASDWYELITASLLTLLQHKHAQEESVDSASLSNCCLVSLILVSRIAAGCPIHVFRSAEFRNALVSLLCSTWHLAGARSEVIDPTTLSSGNADKTNFNTVDLNNPRTRLRTALNGLEHRRVCLAAIGLLVGHREPVVSAFFIRTLTPQIFMWLHDLSFANRIQSPISDGDHGKISKCQLKSCLHEAIDVLESLVDISKSSNRQGLLVILLPLLCSILCSNPPSDSTVSQWHNSTSGYLNLDSPEISSGLHLVALHHIISIAPRFPAEFRSVFSALGELKPRLEKAIKCPVPGSSSRTFSSARSGKSGVPVENRPFIQLKTDFSGFGQ</sequence>
<dbReference type="PANTHER" id="PTHR21663:SF0">
    <property type="entry name" value="HEAT REPEAT-CONTAINING PROTEIN 5B"/>
    <property type="match status" value="1"/>
</dbReference>
<protein>
    <recommendedName>
        <fullName evidence="5">HEAT repeat-containing protein 5B</fullName>
    </recommendedName>
</protein>
<dbReference type="GO" id="GO:0030139">
    <property type="term" value="C:endocytic vesicle"/>
    <property type="evidence" value="ECO:0007669"/>
    <property type="project" value="TreeGrafter"/>
</dbReference>
<feature type="region of interest" description="Disordered" evidence="2">
    <location>
        <begin position="1707"/>
        <end position="1729"/>
    </location>
</feature>
<evidence type="ECO:0000256" key="2">
    <source>
        <dbReference type="SAM" id="MobiDB-lite"/>
    </source>
</evidence>
<proteinExistence type="inferred from homology"/>
<evidence type="ECO:0000313" key="3">
    <source>
        <dbReference type="EMBL" id="CAL5142385.1"/>
    </source>
</evidence>
<evidence type="ECO:0000313" key="4">
    <source>
        <dbReference type="Proteomes" id="UP001497525"/>
    </source>
</evidence>
<dbReference type="GO" id="GO:0042147">
    <property type="term" value="P:retrograde transport, endosome to Golgi"/>
    <property type="evidence" value="ECO:0007669"/>
    <property type="project" value="TreeGrafter"/>
</dbReference>
<feature type="compositionally biased region" description="Low complexity" evidence="2">
    <location>
        <begin position="2239"/>
        <end position="2251"/>
    </location>
</feature>
<feature type="region of interest" description="Disordered" evidence="2">
    <location>
        <begin position="2308"/>
        <end position="2350"/>
    </location>
</feature>
<feature type="region of interest" description="Disordered" evidence="2">
    <location>
        <begin position="1358"/>
        <end position="1391"/>
    </location>
</feature>
<name>A0AAV2U0V0_CALDB</name>
<dbReference type="SUPFAM" id="SSF48371">
    <property type="entry name" value="ARM repeat"/>
    <property type="match status" value="3"/>
</dbReference>
<dbReference type="Gene3D" id="1.25.10.10">
    <property type="entry name" value="Leucine-rich Repeat Variant"/>
    <property type="match status" value="2"/>
</dbReference>
<dbReference type="GO" id="GO:0016020">
    <property type="term" value="C:membrane"/>
    <property type="evidence" value="ECO:0007669"/>
    <property type="project" value="TreeGrafter"/>
</dbReference>
<dbReference type="PANTHER" id="PTHR21663">
    <property type="entry name" value="HYPOTHETICAL HEAT DOMAIN-CONTAINING"/>
    <property type="match status" value="1"/>
</dbReference>
<dbReference type="GO" id="GO:0006897">
    <property type="term" value="P:endocytosis"/>
    <property type="evidence" value="ECO:0007669"/>
    <property type="project" value="TreeGrafter"/>
</dbReference>
<feature type="compositionally biased region" description="Low complexity" evidence="2">
    <location>
        <begin position="451"/>
        <end position="460"/>
    </location>
</feature>
<evidence type="ECO:0008006" key="5">
    <source>
        <dbReference type="Google" id="ProtNLM"/>
    </source>
</evidence>
<dbReference type="Pfam" id="PF25468">
    <property type="entry name" value="HEAT_HEATR5A"/>
    <property type="match status" value="1"/>
</dbReference>
<evidence type="ECO:0000256" key="1">
    <source>
        <dbReference type="ARBA" id="ARBA00008304"/>
    </source>
</evidence>
<dbReference type="GO" id="GO:0008104">
    <property type="term" value="P:intracellular protein localization"/>
    <property type="evidence" value="ECO:0007669"/>
    <property type="project" value="TreeGrafter"/>
</dbReference>